<dbReference type="AlphaFoldDB" id="A0A6C0K184"/>
<dbReference type="EMBL" id="MN740772">
    <property type="protein sequence ID" value="QHU10836.1"/>
    <property type="molecule type" value="Genomic_DNA"/>
</dbReference>
<protein>
    <submittedName>
        <fullName evidence="1">Uncharacterized protein</fullName>
    </submittedName>
</protein>
<name>A0A6C0K184_9ZZZZ</name>
<reference evidence="1" key="1">
    <citation type="journal article" date="2020" name="Nature">
        <title>Giant virus diversity and host interactions through global metagenomics.</title>
        <authorList>
            <person name="Schulz F."/>
            <person name="Roux S."/>
            <person name="Paez-Espino D."/>
            <person name="Jungbluth S."/>
            <person name="Walsh D.A."/>
            <person name="Denef V.J."/>
            <person name="McMahon K.D."/>
            <person name="Konstantinidis K.T."/>
            <person name="Eloe-Fadrosh E.A."/>
            <person name="Kyrpides N.C."/>
            <person name="Woyke T."/>
        </authorList>
    </citation>
    <scope>NUCLEOTIDE SEQUENCE</scope>
    <source>
        <strain evidence="1">GVMAG-S-1101165-83</strain>
    </source>
</reference>
<proteinExistence type="predicted"/>
<evidence type="ECO:0000313" key="1">
    <source>
        <dbReference type="EMBL" id="QHU10836.1"/>
    </source>
</evidence>
<sequence length="322" mass="35222">MSQNTNSTKNQPATICRAFGCNTNLCNLDPASQYIKLKLIQNTVRVPASLYVHDLGALTTYQRPDPKYGVNWNQMSDRAVRHIQPNLVTGGSFYHGSSTKHTITRCRPGAGCPGGAGVDIKHNSYDRYLNRLKGKGPARRGVVPPNFGTPLPFNPAFPIYGGKTIKTSIVGDNCNCPISNDNSTSNAKLYNILFDPLLLNSKFKFQVGNVVYAINSQGYYARAVVATIVNEVYTVVFDNGTSISTSSDKLLVYFPCNCADTLSAGLGLTTNNGLILSTDPTVVKDCYLVNKYLGANSVFNIINTIKNLLPIQFQKFLSYYNT</sequence>
<accession>A0A6C0K184</accession>
<organism evidence="1">
    <name type="scientific">viral metagenome</name>
    <dbReference type="NCBI Taxonomy" id="1070528"/>
    <lineage>
        <taxon>unclassified sequences</taxon>
        <taxon>metagenomes</taxon>
        <taxon>organismal metagenomes</taxon>
    </lineage>
</organism>